<dbReference type="GO" id="GO:0004634">
    <property type="term" value="F:phosphopyruvate hydratase activity"/>
    <property type="evidence" value="ECO:0007669"/>
    <property type="project" value="UniProtKB-UniRule"/>
</dbReference>
<keyword evidence="9 10" id="KW-0456">Lyase</keyword>
<dbReference type="SFLD" id="SFLDS00001">
    <property type="entry name" value="Enolase"/>
    <property type="match status" value="1"/>
</dbReference>
<evidence type="ECO:0000256" key="11">
    <source>
        <dbReference type="PIRSR" id="PIRSR001400-1"/>
    </source>
</evidence>
<dbReference type="GO" id="GO:0000015">
    <property type="term" value="C:phosphopyruvate hydratase complex"/>
    <property type="evidence" value="ECO:0007669"/>
    <property type="project" value="InterPro"/>
</dbReference>
<dbReference type="SMR" id="A0A084U3M8"/>
<sequence>MFNKFKITKIEAYEVLDSRGFPTVACKVYCGDIFGKAMVPSGASTGEREAVELRDGDKTRYGGKGVLTAVKNVNEIIAPALLKKDCRNQTEIDEIMIKLDGTPNKAKLGANAILSVSLAVAKLAAILSRKPLYKYIKENMLNETDGKYIMPVPMLNVINGGAHADNTIDFQEFMFMPVGAKSITEACRIASECFHALQSILKSKKLNTNKGDEGGFAPDLKDADQALKLMVEAVEKAGYKAGIDKDVAFALDPATSELYDNNKKVYVFDKAIKAKILDAKKGTKTSEEMIEYWNKECEKYPIISIEDGLAENDWDGFALMVQKMGNKVQIVGDDLFCTNPEITKNGIEKKVANSVLIKVNQIGTLTETIKTIKLAHDAGWTAVVSHRSGETEDTTIADIVVGMGTGQIKTGSMSRSERIAKYNRLIEIENELGSNAVYLGLNAFKNFKK</sequence>
<feature type="binding site" evidence="10 13">
    <location>
        <position position="333"/>
    </location>
    <ligand>
        <name>Mg(2+)</name>
        <dbReference type="ChEBI" id="CHEBI:18420"/>
    </ligand>
</feature>
<dbReference type="Pfam" id="PF00113">
    <property type="entry name" value="Enolase_C"/>
    <property type="match status" value="1"/>
</dbReference>
<dbReference type="Proteomes" id="UP000028523">
    <property type="component" value="Unassembled WGS sequence"/>
</dbReference>
<dbReference type="InterPro" id="IPR020811">
    <property type="entry name" value="Enolase_N"/>
</dbReference>
<dbReference type="SFLD" id="SFLDF00002">
    <property type="entry name" value="enolase"/>
    <property type="match status" value="1"/>
</dbReference>
<dbReference type="Gene3D" id="3.30.390.10">
    <property type="entry name" value="Enolase-like, N-terminal domain"/>
    <property type="match status" value="1"/>
</dbReference>
<dbReference type="PANTHER" id="PTHR11902">
    <property type="entry name" value="ENOLASE"/>
    <property type="match status" value="1"/>
</dbReference>
<keyword evidence="8 10" id="KW-0324">Glycolysis</keyword>
<dbReference type="GO" id="GO:0009986">
    <property type="term" value="C:cell surface"/>
    <property type="evidence" value="ECO:0007669"/>
    <property type="project" value="UniProtKB-SubCell"/>
</dbReference>
<evidence type="ECO:0000259" key="14">
    <source>
        <dbReference type="SMART" id="SM01192"/>
    </source>
</evidence>
<dbReference type="UniPathway" id="UPA00109">
    <property type="reaction ID" value="UER00187"/>
</dbReference>
<dbReference type="FunFam" id="3.30.390.10:FF:000001">
    <property type="entry name" value="Enolase"/>
    <property type="match status" value="1"/>
</dbReference>
<comment type="pathway">
    <text evidence="1 10">Carbohydrate degradation; glycolysis; pyruvate from D-glyceraldehyde 3-phosphate: step 4/5.</text>
</comment>
<feature type="binding site" evidence="12">
    <location>
        <position position="172"/>
    </location>
    <ligand>
        <name>substrate</name>
    </ligand>
</feature>
<comment type="similarity">
    <text evidence="2 10">Belongs to the enolase family.</text>
</comment>
<dbReference type="PIRSF" id="PIRSF001400">
    <property type="entry name" value="Enolase"/>
    <property type="match status" value="1"/>
</dbReference>
<feature type="domain" description="Enolase C-terminal TIM barrel" evidence="14">
    <location>
        <begin position="147"/>
        <end position="446"/>
    </location>
</feature>
<dbReference type="PANTHER" id="PTHR11902:SF1">
    <property type="entry name" value="ENOLASE"/>
    <property type="match status" value="1"/>
</dbReference>
<reference evidence="16 17" key="1">
    <citation type="journal article" date="2014" name="PLoS ONE">
        <title>Reduction of Hydrogen Peroxide Accumulation and Toxicity by a Catalase from Mycoplasma iowae.</title>
        <authorList>
            <person name="Pritchard R.E."/>
            <person name="Prassinos A.J."/>
            <person name="Osborne J.D."/>
            <person name="Raviv Z."/>
            <person name="Balish M.F."/>
        </authorList>
    </citation>
    <scope>NUCLEOTIDE SEQUENCE [LARGE SCALE GENOMIC DNA]</scope>
    <source>
        <strain evidence="16 17">DK-CPA</strain>
    </source>
</reference>
<keyword evidence="6 10" id="KW-0479">Metal-binding</keyword>
<dbReference type="Pfam" id="PF03952">
    <property type="entry name" value="Enolase_N"/>
    <property type="match status" value="1"/>
</dbReference>
<dbReference type="InterPro" id="IPR000941">
    <property type="entry name" value="Enolase"/>
</dbReference>
<evidence type="ECO:0000256" key="5">
    <source>
        <dbReference type="ARBA" id="ARBA00022525"/>
    </source>
</evidence>
<evidence type="ECO:0000259" key="15">
    <source>
        <dbReference type="SMART" id="SM01193"/>
    </source>
</evidence>
<dbReference type="PROSITE" id="PS00164">
    <property type="entry name" value="ENOLASE"/>
    <property type="match status" value="1"/>
</dbReference>
<dbReference type="EMBL" id="AWQU01000078">
    <property type="protein sequence ID" value="KFB07564.1"/>
    <property type="molecule type" value="Genomic_DNA"/>
</dbReference>
<dbReference type="HAMAP" id="MF_00318">
    <property type="entry name" value="Enolase"/>
    <property type="match status" value="1"/>
</dbReference>
<comment type="function">
    <text evidence="10">Catalyzes the reversible conversion of 2-phosphoglycerate (2-PG) into phosphoenolpyruvate (PEP). It is essential for the degradation of carbohydrates via glycolysis.</text>
</comment>
<comment type="catalytic activity">
    <reaction evidence="10">
        <text>(2R)-2-phosphoglycerate = phosphoenolpyruvate + H2O</text>
        <dbReference type="Rhea" id="RHEA:10164"/>
        <dbReference type="ChEBI" id="CHEBI:15377"/>
        <dbReference type="ChEBI" id="CHEBI:58289"/>
        <dbReference type="ChEBI" id="CHEBI:58702"/>
        <dbReference type="EC" id="4.2.1.11"/>
    </reaction>
</comment>
<dbReference type="Gene3D" id="3.20.20.120">
    <property type="entry name" value="Enolase-like C-terminal domain"/>
    <property type="match status" value="1"/>
</dbReference>
<feature type="binding site" evidence="10">
    <location>
        <position position="171"/>
    </location>
    <ligand>
        <name>(2R)-2-phosphoglycerate</name>
        <dbReference type="ChEBI" id="CHEBI:58289"/>
    </ligand>
</feature>
<feature type="binding site" evidence="10 13">
    <location>
        <position position="306"/>
    </location>
    <ligand>
        <name>Mg(2+)</name>
        <dbReference type="ChEBI" id="CHEBI:18420"/>
    </ligand>
</feature>
<protein>
    <recommendedName>
        <fullName evidence="4 10">Enolase</fullName>
        <ecNumber evidence="3 10">4.2.1.11</ecNumber>
    </recommendedName>
    <alternativeName>
        <fullName evidence="10">2-phospho-D-glycerate hydro-lyase</fullName>
    </alternativeName>
    <alternativeName>
        <fullName evidence="10">2-phosphoglycerate dehydratase</fullName>
    </alternativeName>
</protein>
<dbReference type="InterPro" id="IPR036849">
    <property type="entry name" value="Enolase-like_C_sf"/>
</dbReference>
<evidence type="ECO:0000256" key="2">
    <source>
        <dbReference type="ARBA" id="ARBA00009604"/>
    </source>
</evidence>
<feature type="binding site" evidence="12">
    <location>
        <position position="333"/>
    </location>
    <ligand>
        <name>substrate</name>
    </ligand>
</feature>
<keyword evidence="10" id="KW-0963">Cytoplasm</keyword>
<evidence type="ECO:0000256" key="1">
    <source>
        <dbReference type="ARBA" id="ARBA00005031"/>
    </source>
</evidence>
<feature type="binding site" evidence="12">
    <location>
        <position position="409"/>
    </location>
    <ligand>
        <name>substrate</name>
    </ligand>
</feature>
<accession>A0A084U3M8</accession>
<gene>
    <name evidence="10 16" type="primary">eno</name>
    <name evidence="16" type="ORF">P271_408</name>
</gene>
<evidence type="ECO:0000256" key="10">
    <source>
        <dbReference type="HAMAP-Rule" id="MF_00318"/>
    </source>
</evidence>
<keyword evidence="17" id="KW-1185">Reference proteome</keyword>
<dbReference type="SUPFAM" id="SSF51604">
    <property type="entry name" value="Enolase C-terminal domain-like"/>
    <property type="match status" value="1"/>
</dbReference>
<dbReference type="InterPro" id="IPR020809">
    <property type="entry name" value="Enolase_CS"/>
</dbReference>
<dbReference type="CDD" id="cd03313">
    <property type="entry name" value="enolase"/>
    <property type="match status" value="1"/>
</dbReference>
<feature type="binding site" evidence="12">
    <location>
        <begin position="385"/>
        <end position="388"/>
    </location>
    <ligand>
        <name>substrate</name>
    </ligand>
</feature>
<evidence type="ECO:0000256" key="6">
    <source>
        <dbReference type="ARBA" id="ARBA00022723"/>
    </source>
</evidence>
<dbReference type="GO" id="GO:0006096">
    <property type="term" value="P:glycolytic process"/>
    <property type="evidence" value="ECO:0007669"/>
    <property type="project" value="UniProtKB-UniRule"/>
</dbReference>
<feature type="active site" description="Proton acceptor" evidence="10 11">
    <location>
        <position position="358"/>
    </location>
</feature>
<evidence type="ECO:0000256" key="4">
    <source>
        <dbReference type="ARBA" id="ARBA00017068"/>
    </source>
</evidence>
<dbReference type="SMART" id="SM01192">
    <property type="entry name" value="Enolase_C"/>
    <property type="match status" value="1"/>
</dbReference>
<evidence type="ECO:0000256" key="13">
    <source>
        <dbReference type="PIRSR" id="PIRSR001400-3"/>
    </source>
</evidence>
<evidence type="ECO:0000256" key="7">
    <source>
        <dbReference type="ARBA" id="ARBA00022842"/>
    </source>
</evidence>
<comment type="subcellular location">
    <subcellularLocation>
        <location evidence="10">Cytoplasm</location>
    </subcellularLocation>
    <subcellularLocation>
        <location evidence="10">Secreted</location>
    </subcellularLocation>
    <subcellularLocation>
        <location evidence="10">Cell surface</location>
    </subcellularLocation>
    <text evidence="10">Fractions of enolase are present in both the cytoplasm and on the cell surface.</text>
</comment>
<feature type="binding site" evidence="10 13">
    <location>
        <position position="252"/>
    </location>
    <ligand>
        <name>Mg(2+)</name>
        <dbReference type="ChEBI" id="CHEBI:18420"/>
    </ligand>
</feature>
<dbReference type="RefSeq" id="WP_036451992.1">
    <property type="nucleotide sequence ID" value="NZ_AWQU01000078.1"/>
</dbReference>
<organism evidence="16 17">
    <name type="scientific">Malacoplasma iowae DK-CPA</name>
    <dbReference type="NCBI Taxonomy" id="1394179"/>
    <lineage>
        <taxon>Bacteria</taxon>
        <taxon>Bacillati</taxon>
        <taxon>Mycoplasmatota</taxon>
        <taxon>Mycoplasmoidales</taxon>
        <taxon>Mycoplasmoidaceae</taxon>
        <taxon>Malacoplasma</taxon>
    </lineage>
</organism>
<comment type="caution">
    <text evidence="16">The sequence shown here is derived from an EMBL/GenBank/DDBJ whole genome shotgun (WGS) entry which is preliminary data.</text>
</comment>
<dbReference type="InterPro" id="IPR029017">
    <property type="entry name" value="Enolase-like_N"/>
</dbReference>
<name>A0A084U3M8_MALIO</name>
<feature type="binding site" evidence="12">
    <location>
        <position position="163"/>
    </location>
    <ligand>
        <name>substrate</name>
    </ligand>
</feature>
<dbReference type="GO" id="GO:0005576">
    <property type="term" value="C:extracellular region"/>
    <property type="evidence" value="ECO:0007669"/>
    <property type="project" value="UniProtKB-SubCell"/>
</dbReference>
<evidence type="ECO:0000256" key="3">
    <source>
        <dbReference type="ARBA" id="ARBA00012058"/>
    </source>
</evidence>
<keyword evidence="7 10" id="KW-0460">Magnesium</keyword>
<feature type="binding site" evidence="12">
    <location>
        <position position="306"/>
    </location>
    <ligand>
        <name>substrate</name>
    </ligand>
</feature>
<dbReference type="SUPFAM" id="SSF54826">
    <property type="entry name" value="Enolase N-terminal domain-like"/>
    <property type="match status" value="1"/>
</dbReference>
<dbReference type="EC" id="4.2.1.11" evidence="3 10"/>
<evidence type="ECO:0000256" key="9">
    <source>
        <dbReference type="ARBA" id="ARBA00023239"/>
    </source>
</evidence>
<feature type="binding site" evidence="10">
    <location>
        <position position="387"/>
    </location>
    <ligand>
        <name>(2R)-2-phosphoglycerate</name>
        <dbReference type="ChEBI" id="CHEBI:58289"/>
    </ligand>
</feature>
<dbReference type="InterPro" id="IPR020810">
    <property type="entry name" value="Enolase_C"/>
</dbReference>
<feature type="binding site" evidence="10">
    <location>
        <position position="409"/>
    </location>
    <ligand>
        <name>(2R)-2-phosphoglycerate</name>
        <dbReference type="ChEBI" id="CHEBI:58289"/>
    </ligand>
</feature>
<feature type="active site" description="Proton donor" evidence="10 11">
    <location>
        <position position="213"/>
    </location>
</feature>
<feature type="binding site" evidence="10">
    <location>
        <position position="358"/>
    </location>
    <ligand>
        <name>(2R)-2-phosphoglycerate</name>
        <dbReference type="ChEBI" id="CHEBI:58289"/>
    </ligand>
</feature>
<comment type="cofactor">
    <cofactor evidence="10">
        <name>Mg(2+)</name>
        <dbReference type="ChEBI" id="CHEBI:18420"/>
    </cofactor>
    <text evidence="10">Binds a second Mg(2+) ion via substrate during catalysis.</text>
</comment>
<dbReference type="PRINTS" id="PR00148">
    <property type="entry name" value="ENOLASE"/>
</dbReference>
<dbReference type="GO" id="GO:0000287">
    <property type="term" value="F:magnesium ion binding"/>
    <property type="evidence" value="ECO:0007669"/>
    <property type="project" value="UniProtKB-UniRule"/>
</dbReference>
<dbReference type="AlphaFoldDB" id="A0A084U3M8"/>
<comment type="cofactor">
    <cofactor evidence="13">
        <name>Mg(2+)</name>
        <dbReference type="ChEBI" id="CHEBI:18420"/>
    </cofactor>
    <text evidence="13">Mg(2+) is required for catalysis and for stabilizing the dimer.</text>
</comment>
<evidence type="ECO:0000256" key="8">
    <source>
        <dbReference type="ARBA" id="ARBA00023152"/>
    </source>
</evidence>
<dbReference type="SFLD" id="SFLDG00178">
    <property type="entry name" value="enolase"/>
    <property type="match status" value="1"/>
</dbReference>
<proteinExistence type="inferred from homology"/>
<dbReference type="NCBIfam" id="TIGR01060">
    <property type="entry name" value="eno"/>
    <property type="match status" value="1"/>
</dbReference>
<feature type="binding site" evidence="10">
    <location>
        <position position="388"/>
    </location>
    <ligand>
        <name>(2R)-2-phosphoglycerate</name>
        <dbReference type="ChEBI" id="CHEBI:58289"/>
    </ligand>
</feature>
<dbReference type="SMART" id="SM01193">
    <property type="entry name" value="Enolase_N"/>
    <property type="match status" value="1"/>
</dbReference>
<feature type="domain" description="Enolase N-terminal" evidence="15">
    <location>
        <begin position="7"/>
        <end position="136"/>
    </location>
</feature>
<evidence type="ECO:0000256" key="12">
    <source>
        <dbReference type="PIRSR" id="PIRSR001400-2"/>
    </source>
</evidence>
<keyword evidence="5 10" id="KW-0964">Secreted</keyword>
<evidence type="ECO:0000313" key="17">
    <source>
        <dbReference type="Proteomes" id="UP000028523"/>
    </source>
</evidence>
<evidence type="ECO:0000313" key="16">
    <source>
        <dbReference type="EMBL" id="KFB07564.1"/>
    </source>
</evidence>